<dbReference type="InterPro" id="IPR003340">
    <property type="entry name" value="B3_DNA-bd"/>
</dbReference>
<accession>A0A6J0NGD2</accession>
<dbReference type="Proteomes" id="UP000504610">
    <property type="component" value="Chromosome 4"/>
</dbReference>
<dbReference type="GO" id="GO:0003677">
    <property type="term" value="F:DNA binding"/>
    <property type="evidence" value="ECO:0007669"/>
    <property type="project" value="UniProtKB-KW"/>
</dbReference>
<keyword evidence="4" id="KW-0804">Transcription</keyword>
<proteinExistence type="predicted"/>
<feature type="domain" description="TF-B3" evidence="6">
    <location>
        <begin position="43"/>
        <end position="138"/>
    </location>
</feature>
<sequence length="282" mass="32024">MKIERSFRALLKRCLHERRSCLHEMARNRALGRLQEDMNKTSFFKILADEDLSSESMRLIPNDFWTRSECKNLPPKVTLKVAWGSSWTVNLSTFMGFYLMERKGWKKFLSDNHLGDDEFLTFTNQGNNCITVDIYQKNCIEILKPLNTSSSNAKNEKMSCVDPVIAESKMKKKVVSNVNRASSSSSSAPTFSLTIKKSHLTLLIIPLDFANEHMPKGRAKFVIHDPKGKPWDVTYVPSNASKLFSSGWRILAKGYGLAVGDLCTFRLVKPKEMVLEVLHASP</sequence>
<reference evidence="8" key="2">
    <citation type="submission" date="2025-08" db="UniProtKB">
        <authorList>
            <consortium name="RefSeq"/>
        </authorList>
    </citation>
    <scope>IDENTIFICATION</scope>
    <source>
        <tissue evidence="8">Leaf</tissue>
    </source>
</reference>
<dbReference type="AlphaFoldDB" id="A0A6J0NGD2"/>
<dbReference type="SUPFAM" id="SSF101936">
    <property type="entry name" value="DNA-binding pseudobarrel domain"/>
    <property type="match status" value="2"/>
</dbReference>
<evidence type="ECO:0000256" key="4">
    <source>
        <dbReference type="ARBA" id="ARBA00023163"/>
    </source>
</evidence>
<keyword evidence="7" id="KW-1185">Reference proteome</keyword>
<evidence type="ECO:0000256" key="1">
    <source>
        <dbReference type="ARBA" id="ARBA00004123"/>
    </source>
</evidence>
<dbReference type="SMART" id="SM01019">
    <property type="entry name" value="B3"/>
    <property type="match status" value="2"/>
</dbReference>
<evidence type="ECO:0000259" key="6">
    <source>
        <dbReference type="PROSITE" id="PS50863"/>
    </source>
</evidence>
<dbReference type="PANTHER" id="PTHR31920:SF80">
    <property type="entry name" value="GENOME ASSEMBLY, CHROMOSOME: A04"/>
    <property type="match status" value="1"/>
</dbReference>
<comment type="subcellular location">
    <subcellularLocation>
        <location evidence="1">Nucleus</location>
    </subcellularLocation>
</comment>
<dbReference type="RefSeq" id="XP_018482868.1">
    <property type="nucleotide sequence ID" value="XM_018627366.2"/>
</dbReference>
<dbReference type="CDD" id="cd10017">
    <property type="entry name" value="B3_DNA"/>
    <property type="match status" value="2"/>
</dbReference>
<evidence type="ECO:0000256" key="2">
    <source>
        <dbReference type="ARBA" id="ARBA00023015"/>
    </source>
</evidence>
<evidence type="ECO:0000256" key="5">
    <source>
        <dbReference type="ARBA" id="ARBA00023242"/>
    </source>
</evidence>
<protein>
    <submittedName>
        <fullName evidence="8">B3 domain-containing protein At5g18090-like isoform X2</fullName>
    </submittedName>
</protein>
<dbReference type="Gene3D" id="2.40.330.10">
    <property type="entry name" value="DNA-binding pseudobarrel domain"/>
    <property type="match status" value="2"/>
</dbReference>
<dbReference type="GO" id="GO:0005634">
    <property type="term" value="C:nucleus"/>
    <property type="evidence" value="ECO:0007669"/>
    <property type="project" value="UniProtKB-SubCell"/>
</dbReference>
<evidence type="ECO:0000313" key="8">
    <source>
        <dbReference type="RefSeq" id="XP_018482868.1"/>
    </source>
</evidence>
<keyword evidence="2" id="KW-0805">Transcription regulation</keyword>
<dbReference type="PROSITE" id="PS50863">
    <property type="entry name" value="B3"/>
    <property type="match status" value="2"/>
</dbReference>
<dbReference type="GeneID" id="108853891"/>
<feature type="domain" description="TF-B3" evidence="6">
    <location>
        <begin position="188"/>
        <end position="281"/>
    </location>
</feature>
<dbReference type="Pfam" id="PF02362">
    <property type="entry name" value="B3"/>
    <property type="match status" value="2"/>
</dbReference>
<dbReference type="OrthoDB" id="1666376at2759"/>
<keyword evidence="5" id="KW-0539">Nucleus</keyword>
<gene>
    <name evidence="8" type="primary">LOC108853891</name>
</gene>
<dbReference type="PANTHER" id="PTHR31920">
    <property type="entry name" value="B3 DOMAIN-CONTAINING"/>
    <property type="match status" value="1"/>
</dbReference>
<name>A0A6J0NGD2_RAPSA</name>
<keyword evidence="3" id="KW-0238">DNA-binding</keyword>
<dbReference type="KEGG" id="rsz:108853891"/>
<organism evidence="7 8">
    <name type="scientific">Raphanus sativus</name>
    <name type="common">Radish</name>
    <name type="synonym">Raphanus raphanistrum var. sativus</name>
    <dbReference type="NCBI Taxonomy" id="3726"/>
    <lineage>
        <taxon>Eukaryota</taxon>
        <taxon>Viridiplantae</taxon>
        <taxon>Streptophyta</taxon>
        <taxon>Embryophyta</taxon>
        <taxon>Tracheophyta</taxon>
        <taxon>Spermatophyta</taxon>
        <taxon>Magnoliopsida</taxon>
        <taxon>eudicotyledons</taxon>
        <taxon>Gunneridae</taxon>
        <taxon>Pentapetalae</taxon>
        <taxon>rosids</taxon>
        <taxon>malvids</taxon>
        <taxon>Brassicales</taxon>
        <taxon>Brassicaceae</taxon>
        <taxon>Brassiceae</taxon>
        <taxon>Raphanus</taxon>
    </lineage>
</organism>
<dbReference type="InterPro" id="IPR015300">
    <property type="entry name" value="DNA-bd_pseudobarrel_sf"/>
</dbReference>
<dbReference type="InterPro" id="IPR050655">
    <property type="entry name" value="Plant_B3_domain"/>
</dbReference>
<evidence type="ECO:0000256" key="3">
    <source>
        <dbReference type="ARBA" id="ARBA00023125"/>
    </source>
</evidence>
<evidence type="ECO:0000313" key="7">
    <source>
        <dbReference type="Proteomes" id="UP000504610"/>
    </source>
</evidence>
<reference evidence="7" key="1">
    <citation type="journal article" date="2019" name="Database">
        <title>The radish genome database (RadishGD): an integrated information resource for radish genomics.</title>
        <authorList>
            <person name="Yu H.J."/>
            <person name="Baek S."/>
            <person name="Lee Y.J."/>
            <person name="Cho A."/>
            <person name="Mun J.H."/>
        </authorList>
    </citation>
    <scope>NUCLEOTIDE SEQUENCE [LARGE SCALE GENOMIC DNA]</scope>
    <source>
        <strain evidence="7">cv. WK10039</strain>
    </source>
</reference>